<reference evidence="8" key="1">
    <citation type="submission" date="2017-04" db="EMBL/GenBank/DDBJ databases">
        <authorList>
            <person name="Varghese N."/>
            <person name="Submissions S."/>
        </authorList>
    </citation>
    <scope>NUCLEOTIDE SEQUENCE [LARGE SCALE GENOMIC DNA]</scope>
    <source>
        <strain evidence="8">DSM 9293</strain>
    </source>
</reference>
<keyword evidence="2" id="KW-0815">Transposition</keyword>
<evidence type="ECO:0000259" key="5">
    <source>
        <dbReference type="Pfam" id="PF01526"/>
    </source>
</evidence>
<name>A0A1W1WP92_SULTA</name>
<dbReference type="GO" id="GO:0006313">
    <property type="term" value="P:DNA transposition"/>
    <property type="evidence" value="ECO:0007669"/>
    <property type="project" value="InterPro"/>
</dbReference>
<dbReference type="InterPro" id="IPR002513">
    <property type="entry name" value="Tn3_Tnp_DDE_dom"/>
</dbReference>
<organism evidence="7 8">
    <name type="scientific">Sulfobacillus thermosulfidooxidans (strain DSM 9293 / VKM B-1269 / AT-1)</name>
    <dbReference type="NCBI Taxonomy" id="929705"/>
    <lineage>
        <taxon>Bacteria</taxon>
        <taxon>Bacillati</taxon>
        <taxon>Bacillota</taxon>
        <taxon>Clostridia</taxon>
        <taxon>Eubacteriales</taxon>
        <taxon>Clostridiales Family XVII. Incertae Sedis</taxon>
        <taxon>Sulfobacillus</taxon>
    </lineage>
</organism>
<evidence type="ECO:0000313" key="7">
    <source>
        <dbReference type="EMBL" id="SMC08134.1"/>
    </source>
</evidence>
<protein>
    <submittedName>
        <fullName evidence="7">Transposase and inactivated derivatives, TnpA family</fullName>
    </submittedName>
</protein>
<dbReference type="Proteomes" id="UP000192660">
    <property type="component" value="Unassembled WGS sequence"/>
</dbReference>
<dbReference type="GO" id="GO:0003677">
    <property type="term" value="F:DNA binding"/>
    <property type="evidence" value="ECO:0007669"/>
    <property type="project" value="UniProtKB-KW"/>
</dbReference>
<dbReference type="InterPro" id="IPR047653">
    <property type="entry name" value="Tn3-like_transpos"/>
</dbReference>
<dbReference type="EMBL" id="FWWY01000002">
    <property type="protein sequence ID" value="SMC08134.1"/>
    <property type="molecule type" value="Genomic_DNA"/>
</dbReference>
<sequence>MPTPVNFLTEEQATQYGQYAGDPSPAQLAQYFYLDDTDRQFLRPLRGDRQQLGWAVQLGTLRFLGTFVEDWTTIPTAVIDYVAGQLAMAVPDGMARYGSSRTRREHTLRMTALYEYQPFEAQPGHWRVVRWLYQRAWLTAERPSVLFDRATAYLVEHKILLPGVTTLTRLVAQVRDRAQGRLWRRLAAVPSATQRDALESILAVDPKTRQTALDGLRRAPTRPSIRGFHYALDRLDQLRAFGAAGWNLRAIPPTRLAALARHAATVRAQALDRMPPDRRLATLVAFVVVFTMRAQDDVIALFDRYLTELSARTQRRSDKKRLRTLRDLDAAARALREACAVLLQDEDPKTDLRTAIFARVSKEALATAIRQVDTLTHPPDQRIAFQELWPHYPMIRQVLPRLLATMPWQATPAGQGTLEAWHFLRDHEGHATRSWPEAPMTGMTTTWRAVVVGENGRVSKKAYTFWVLFRMLELMQSHDLYVTPSERYGDPRSQLLQGAAWEAVRPQVLRTLNWAADAESALGPLREALDTAYQTTAAHWETNPAVRLEAFAGKDRLVLSPLDRLEDPVSLRRLRSRVASLLPRPTLPDLLLEVHHWTGFADAFTHVSQGGERVKDLALSVCAVLLAQACNIGLDPVVHAGIPALEYDRLTWVAQNYVRAETLTAANTLLVDYHAQRPLAQIWGQGEVASADGLRFVVPVRTLHAGANPKYFGAGRGVTYYNFTSDQFSGFNALVIAGTLRDSLNVLEGVLDQQTGLHPHEIMTDTAGYSDLIFGLFGLLGYQFSPRLADIGEARFWRIDAEADYGVLNRLARQRIRADLILRHWDDMLRVAGSLKWGTVNATALIQALQHGGRPTLLGRAIGELGRIYKTRYLLAYLDDESYRRRILTQLNRGEARHSLARTVFYGKRGELHQAYREGQEDQLNALGLVVNAIVLWNTRYMEQALALIRQRGTTVLDDDVARLSPLGHDHITMLGHYSFEVPEVVAQGHLRPLSSLDE</sequence>
<comment type="similarity">
    <text evidence="1">Belongs to the transposase 7 family.</text>
</comment>
<gene>
    <name evidence="7" type="ORF">SAMN00768000_3673</name>
</gene>
<dbReference type="OrthoDB" id="3538665at2"/>
<keyword evidence="4" id="KW-0233">DNA recombination</keyword>
<dbReference type="Pfam" id="PF13700">
    <property type="entry name" value="DUF4158"/>
    <property type="match status" value="1"/>
</dbReference>
<evidence type="ECO:0000256" key="1">
    <source>
        <dbReference type="ARBA" id="ARBA00009402"/>
    </source>
</evidence>
<dbReference type="AlphaFoldDB" id="A0A1W1WP92"/>
<dbReference type="GO" id="GO:0004803">
    <property type="term" value="F:transposase activity"/>
    <property type="evidence" value="ECO:0007669"/>
    <property type="project" value="InterPro"/>
</dbReference>
<feature type="domain" description="DUF4158" evidence="6">
    <location>
        <begin position="7"/>
        <end position="174"/>
    </location>
</feature>
<evidence type="ECO:0000256" key="3">
    <source>
        <dbReference type="ARBA" id="ARBA00023125"/>
    </source>
</evidence>
<evidence type="ECO:0000256" key="2">
    <source>
        <dbReference type="ARBA" id="ARBA00022578"/>
    </source>
</evidence>
<evidence type="ECO:0000259" key="6">
    <source>
        <dbReference type="Pfam" id="PF13700"/>
    </source>
</evidence>
<dbReference type="InterPro" id="IPR025296">
    <property type="entry name" value="DUF4158"/>
</dbReference>
<proteinExistence type="inferred from homology"/>
<feature type="domain" description="Tn3 transposase DDE" evidence="5">
    <location>
        <begin position="589"/>
        <end position="978"/>
    </location>
</feature>
<dbReference type="NCBIfam" id="NF033527">
    <property type="entry name" value="transpos_Tn3"/>
    <property type="match status" value="1"/>
</dbReference>
<evidence type="ECO:0000313" key="8">
    <source>
        <dbReference type="Proteomes" id="UP000192660"/>
    </source>
</evidence>
<keyword evidence="3" id="KW-0238">DNA-binding</keyword>
<keyword evidence="8" id="KW-1185">Reference proteome</keyword>
<accession>A0A1W1WP92</accession>
<evidence type="ECO:0000256" key="4">
    <source>
        <dbReference type="ARBA" id="ARBA00023172"/>
    </source>
</evidence>
<dbReference type="Pfam" id="PF01526">
    <property type="entry name" value="DDE_Tnp_Tn3"/>
    <property type="match status" value="1"/>
</dbReference>
<dbReference type="RefSeq" id="WP_084662175.1">
    <property type="nucleotide sequence ID" value="NZ_FWWY01000002.1"/>
</dbReference>